<comment type="similarity">
    <text evidence="2">Belongs to the glutamate-gated ion channel (TC 1.A.10.1) family.</text>
</comment>
<name>A0AAQ3TK48_PASNO</name>
<dbReference type="Pfam" id="PF10613">
    <property type="entry name" value="Lig_chan-Glu_bd"/>
    <property type="match status" value="1"/>
</dbReference>
<feature type="signal peptide" evidence="18">
    <location>
        <begin position="1"/>
        <end position="42"/>
    </location>
</feature>
<keyword evidence="10" id="KW-0675">Receptor</keyword>
<dbReference type="CDD" id="cd19990">
    <property type="entry name" value="PBP1_GABAb_receptor_plant"/>
    <property type="match status" value="1"/>
</dbReference>
<dbReference type="SUPFAM" id="SSF53822">
    <property type="entry name" value="Periplasmic binding protein-like I"/>
    <property type="match status" value="1"/>
</dbReference>
<feature type="domain" description="Ionotropic glutamate receptor C-terminal" evidence="19">
    <location>
        <begin position="489"/>
        <end position="834"/>
    </location>
</feature>
<evidence type="ECO:0000256" key="5">
    <source>
        <dbReference type="ARBA" id="ARBA00022692"/>
    </source>
</evidence>
<evidence type="ECO:0000256" key="16">
    <source>
        <dbReference type="SAM" id="MobiDB-lite"/>
    </source>
</evidence>
<dbReference type="PANTHER" id="PTHR34836">
    <property type="entry name" value="OS06G0188250 PROTEIN"/>
    <property type="match status" value="1"/>
</dbReference>
<organism evidence="20 21">
    <name type="scientific">Paspalum notatum var. saurae</name>
    <dbReference type="NCBI Taxonomy" id="547442"/>
    <lineage>
        <taxon>Eukaryota</taxon>
        <taxon>Viridiplantae</taxon>
        <taxon>Streptophyta</taxon>
        <taxon>Embryophyta</taxon>
        <taxon>Tracheophyta</taxon>
        <taxon>Spermatophyta</taxon>
        <taxon>Magnoliopsida</taxon>
        <taxon>Liliopsida</taxon>
        <taxon>Poales</taxon>
        <taxon>Poaceae</taxon>
        <taxon>PACMAD clade</taxon>
        <taxon>Panicoideae</taxon>
        <taxon>Andropogonodae</taxon>
        <taxon>Paspaleae</taxon>
        <taxon>Paspalinae</taxon>
        <taxon>Paspalum</taxon>
    </lineage>
</organism>
<dbReference type="InterPro" id="IPR019594">
    <property type="entry name" value="Glu/Gly-bd"/>
</dbReference>
<dbReference type="InterPro" id="IPR044440">
    <property type="entry name" value="GABAb_receptor_plant_PBP1"/>
</dbReference>
<feature type="compositionally biased region" description="Polar residues" evidence="16">
    <location>
        <begin position="973"/>
        <end position="994"/>
    </location>
</feature>
<dbReference type="PANTHER" id="PTHR34836:SF1">
    <property type="entry name" value="OS09G0428600 PROTEIN"/>
    <property type="match status" value="1"/>
</dbReference>
<dbReference type="FunFam" id="3.40.190.10:FF:000195">
    <property type="entry name" value="Glutamate receptor 2.7"/>
    <property type="match status" value="1"/>
</dbReference>
<dbReference type="SMART" id="SM00079">
    <property type="entry name" value="PBPe"/>
    <property type="match status" value="1"/>
</dbReference>
<evidence type="ECO:0000256" key="1">
    <source>
        <dbReference type="ARBA" id="ARBA00004141"/>
    </source>
</evidence>
<accession>A0AAQ3TK48</accession>
<dbReference type="InterPro" id="IPR017103">
    <property type="entry name" value="Iontropic_Glu_rcpt_pln"/>
</dbReference>
<dbReference type="FunFam" id="3.40.50.2300:FF:000398">
    <property type="entry name" value="Glutamate receptor"/>
    <property type="match status" value="1"/>
</dbReference>
<keyword evidence="12" id="KW-1071">Ligand-gated ion channel</keyword>
<feature type="transmembrane region" description="Helical" evidence="17">
    <location>
        <begin position="860"/>
        <end position="884"/>
    </location>
</feature>
<feature type="transmembrane region" description="Helical" evidence="17">
    <location>
        <begin position="614"/>
        <end position="632"/>
    </location>
</feature>
<dbReference type="Gene3D" id="3.40.50.2300">
    <property type="match status" value="3"/>
</dbReference>
<evidence type="ECO:0000256" key="13">
    <source>
        <dbReference type="ARBA" id="ARBA00023303"/>
    </source>
</evidence>
<evidence type="ECO:0000256" key="10">
    <source>
        <dbReference type="ARBA" id="ARBA00023170"/>
    </source>
</evidence>
<dbReference type="CDD" id="cd13686">
    <property type="entry name" value="GluR_Plant"/>
    <property type="match status" value="1"/>
</dbReference>
<keyword evidence="6 18" id="KW-0732">Signal</keyword>
<comment type="subcellular location">
    <subcellularLocation>
        <location evidence="1">Membrane</location>
        <topology evidence="1">Multi-pass membrane protein</topology>
    </subcellularLocation>
</comment>
<feature type="chain" id="PRO_5042873373" description="Ionotropic glutamate receptor C-terminal domain-containing protein" evidence="18">
    <location>
        <begin position="43"/>
        <end position="1013"/>
    </location>
</feature>
<evidence type="ECO:0000256" key="11">
    <source>
        <dbReference type="ARBA" id="ARBA00023180"/>
    </source>
</evidence>
<evidence type="ECO:0000256" key="7">
    <source>
        <dbReference type="ARBA" id="ARBA00022989"/>
    </source>
</evidence>
<dbReference type="Gene3D" id="3.40.190.10">
    <property type="entry name" value="Periplasmic binding protein-like II"/>
    <property type="match status" value="2"/>
</dbReference>
<evidence type="ECO:0000259" key="19">
    <source>
        <dbReference type="SMART" id="SM00079"/>
    </source>
</evidence>
<dbReference type="EMBL" id="CP144749">
    <property type="protein sequence ID" value="WVZ73359.1"/>
    <property type="molecule type" value="Genomic_DNA"/>
</dbReference>
<keyword evidence="15" id="KW-1015">Disulfide bond</keyword>
<evidence type="ECO:0000256" key="12">
    <source>
        <dbReference type="ARBA" id="ARBA00023286"/>
    </source>
</evidence>
<comment type="subunit">
    <text evidence="3">May form heteromers.</text>
</comment>
<dbReference type="FunFam" id="1.10.287.70:FF:000163">
    <property type="entry name" value="Glutamate receptor"/>
    <property type="match status" value="1"/>
</dbReference>
<evidence type="ECO:0000313" key="20">
    <source>
        <dbReference type="EMBL" id="WVZ73359.1"/>
    </source>
</evidence>
<evidence type="ECO:0000256" key="9">
    <source>
        <dbReference type="ARBA" id="ARBA00023136"/>
    </source>
</evidence>
<evidence type="ECO:0000256" key="3">
    <source>
        <dbReference type="ARBA" id="ARBA00011095"/>
    </source>
</evidence>
<dbReference type="GO" id="GO:0016020">
    <property type="term" value="C:membrane"/>
    <property type="evidence" value="ECO:0007669"/>
    <property type="project" value="UniProtKB-SubCell"/>
</dbReference>
<evidence type="ECO:0000256" key="6">
    <source>
        <dbReference type="ARBA" id="ARBA00022729"/>
    </source>
</evidence>
<evidence type="ECO:0000256" key="18">
    <source>
        <dbReference type="SAM" id="SignalP"/>
    </source>
</evidence>
<evidence type="ECO:0000256" key="2">
    <source>
        <dbReference type="ARBA" id="ARBA00008685"/>
    </source>
</evidence>
<dbReference type="InterPro" id="IPR028082">
    <property type="entry name" value="Peripla_BP_I"/>
</dbReference>
<dbReference type="Proteomes" id="UP001341281">
    <property type="component" value="Chromosome 05"/>
</dbReference>
<proteinExistence type="inferred from homology"/>
<feature type="transmembrane region" description="Helical" evidence="17">
    <location>
        <begin position="674"/>
        <end position="692"/>
    </location>
</feature>
<dbReference type="Pfam" id="PF01094">
    <property type="entry name" value="ANF_receptor"/>
    <property type="match status" value="1"/>
</dbReference>
<reference evidence="20 21" key="1">
    <citation type="submission" date="2024-02" db="EMBL/GenBank/DDBJ databases">
        <title>High-quality chromosome-scale genome assembly of Pensacola bahiagrass (Paspalum notatum Flugge var. saurae).</title>
        <authorList>
            <person name="Vega J.M."/>
            <person name="Podio M."/>
            <person name="Orjuela J."/>
            <person name="Siena L.A."/>
            <person name="Pessino S.C."/>
            <person name="Combes M.C."/>
            <person name="Mariac C."/>
            <person name="Albertini E."/>
            <person name="Pupilli F."/>
            <person name="Ortiz J.P.A."/>
            <person name="Leblanc O."/>
        </authorList>
    </citation>
    <scope>NUCLEOTIDE SEQUENCE [LARGE SCALE GENOMIC DNA]</scope>
    <source>
        <strain evidence="20">R1</strain>
        <tissue evidence="20">Leaf</tissue>
    </source>
</reference>
<feature type="transmembrane region" description="Helical" evidence="17">
    <location>
        <begin position="644"/>
        <end position="662"/>
    </location>
</feature>
<keyword evidence="13" id="KW-0407">Ion channel</keyword>
<dbReference type="SUPFAM" id="SSF53850">
    <property type="entry name" value="Periplasmic binding protein-like II"/>
    <property type="match status" value="1"/>
</dbReference>
<dbReference type="PIRSF" id="PIRSF037090">
    <property type="entry name" value="Iontro_Glu-like_rcpt_pln"/>
    <property type="match status" value="1"/>
</dbReference>
<evidence type="ECO:0000256" key="8">
    <source>
        <dbReference type="ARBA" id="ARBA00023065"/>
    </source>
</evidence>
<comment type="function">
    <text evidence="14">Glutamate-gated receptor that probably acts as a non-selective cation channel. May be involved in light-signal transduction and calcium homeostasis via the regulation of calcium influx into cells.</text>
</comment>
<keyword evidence="8" id="KW-0406">Ion transport</keyword>
<protein>
    <recommendedName>
        <fullName evidence="19">Ionotropic glutamate receptor C-terminal domain-containing protein</fullName>
    </recommendedName>
</protein>
<evidence type="ECO:0000256" key="15">
    <source>
        <dbReference type="PIRSR" id="PIRSR037090-50"/>
    </source>
</evidence>
<feature type="region of interest" description="Disordered" evidence="16">
    <location>
        <begin position="973"/>
        <end position="1013"/>
    </location>
</feature>
<dbReference type="GO" id="GO:0015276">
    <property type="term" value="F:ligand-gated monoatomic ion channel activity"/>
    <property type="evidence" value="ECO:0007669"/>
    <property type="project" value="InterPro"/>
</dbReference>
<dbReference type="FunFam" id="3.40.190.10:FF:000150">
    <property type="entry name" value="Glutamate receptor 2.7"/>
    <property type="match status" value="1"/>
</dbReference>
<dbReference type="Gene3D" id="1.10.287.70">
    <property type="match status" value="1"/>
</dbReference>
<keyword evidence="7 17" id="KW-1133">Transmembrane helix</keyword>
<dbReference type="InterPro" id="IPR001828">
    <property type="entry name" value="ANF_lig-bd_rcpt"/>
</dbReference>
<keyword evidence="4" id="KW-0813">Transport</keyword>
<keyword evidence="9 17" id="KW-0472">Membrane</keyword>
<feature type="disulfide bond" evidence="15">
    <location>
        <begin position="782"/>
        <end position="838"/>
    </location>
</feature>
<keyword evidence="21" id="KW-1185">Reference proteome</keyword>
<gene>
    <name evidence="20" type="ORF">U9M48_021674</name>
</gene>
<dbReference type="InterPro" id="IPR015683">
    <property type="entry name" value="Ionotropic_Glu_rcpt"/>
</dbReference>
<evidence type="ECO:0000256" key="4">
    <source>
        <dbReference type="ARBA" id="ARBA00022448"/>
    </source>
</evidence>
<evidence type="ECO:0000256" key="14">
    <source>
        <dbReference type="ARBA" id="ARBA00049638"/>
    </source>
</evidence>
<sequence length="1013" mass="110238">MGMPRSSPPRARSAVPSSLRLRRLALLVALLLWCQQRQVATAQRQNNAQPPAPAQVRVGVILDLSSSSAAAAVGQRRQVGIQMAVEDYYAAHPGSRTRVHLSFRDSAGDVVGAASAAVDLIKNEQVQAIIGPQTSAEAEFVAYLGNSTHVPVLSYSATSPSLSPAQTPFFVRTAANDFFQAAPVAAVLAAFTWQAAAVVYEDSPYGSGILPALADALQGVGARITDRAAVPSDASNDHIDAVLYRFMAMPTRVFVVHMSPFLAPRFFRRARDAGMMSSDYVWIATDGLGIFLDAMGPDDIDAMEGVVSLRPYVRMTDEVKNFSARFRTRLRRVYPAADFYAREPTVRMLWSYDTAWAIAAAAEAEAAGVSSPAFQTPQQSTAATDLDRLGVSATGATLLDAVRETSFHGLAGDFRLVDGQLQPPAYEVVNVVGRGARAVGFWTPEAGITQTLRANSSKELKRIIWPGDSMSSPTEPKGWVVSPNGQKLRVAVPVKHGFTEFVDVEGNYSTSGPANVTGYCIDVFDAVMNLMPYPVNYEYVPFPQSSESYDNLVSLVPDKRADIVVGDVTITASRMGKVDFSMPFTDSGWSMVVAVRAETSTSMWIFLRPLTTSLWLASLAFFCFTGFVVWAIEHRINPEFRGTPWQQFGLIFYFAFSTLVFSHKEKLESNLSRFVVIIWVFVVLILTSSYTASLTSMLTVQKLQPVVTDVRDLQRKGYHIGYQEGSFIKTSLLKMGFDEARMKSYSTAAEYADALSKGLANGGVAAVFDEIPYLKLFLSQYCDGYTMFGPVYKTDGFGFVFPLGSPMTADVSRAVLTLAETEEMAQIEKKWFGEPGACPSQGGGGGSAALGSSNLSFRSFGGLFLITGVVSGLMLLVYLATFVYSERAEVRAVEASISGSSPSMRRLRAWLRHFDRRDPRCPTFKTWNEESVREGSQTPGWVERVRSGRHANEPAQAACEEVAIGMSPFSNSTASEMINAGSSPASELGTSFEQRMQEAPHSVSLEMPRSTAP</sequence>
<evidence type="ECO:0000256" key="17">
    <source>
        <dbReference type="SAM" id="Phobius"/>
    </source>
</evidence>
<dbReference type="InterPro" id="IPR001320">
    <property type="entry name" value="Iontro_rcpt_C"/>
</dbReference>
<evidence type="ECO:0000313" key="21">
    <source>
        <dbReference type="Proteomes" id="UP001341281"/>
    </source>
</evidence>
<dbReference type="AlphaFoldDB" id="A0AAQ3TK48"/>
<dbReference type="FunFam" id="3.40.50.2300:FF:000188">
    <property type="entry name" value="Glutamate receptor"/>
    <property type="match status" value="1"/>
</dbReference>
<keyword evidence="5 17" id="KW-0812">Transmembrane</keyword>
<dbReference type="Pfam" id="PF00060">
    <property type="entry name" value="Lig_chan"/>
    <property type="match status" value="1"/>
</dbReference>
<keyword evidence="11" id="KW-0325">Glycoprotein</keyword>